<sequence length="35" mass="3984">MYRNQFISGPKTPGDPFTIHEYRQVLVFPSATGID</sequence>
<name>A0A382HSZ3_9ZZZZ</name>
<evidence type="ECO:0000313" key="1">
    <source>
        <dbReference type="EMBL" id="SVB90390.1"/>
    </source>
</evidence>
<organism evidence="1">
    <name type="scientific">marine metagenome</name>
    <dbReference type="NCBI Taxonomy" id="408172"/>
    <lineage>
        <taxon>unclassified sequences</taxon>
        <taxon>metagenomes</taxon>
        <taxon>ecological metagenomes</taxon>
    </lineage>
</organism>
<accession>A0A382HSZ3</accession>
<reference evidence="1" key="1">
    <citation type="submission" date="2018-05" db="EMBL/GenBank/DDBJ databases">
        <authorList>
            <person name="Lanie J.A."/>
            <person name="Ng W.-L."/>
            <person name="Kazmierczak K.M."/>
            <person name="Andrzejewski T.M."/>
            <person name="Davidsen T.M."/>
            <person name="Wayne K.J."/>
            <person name="Tettelin H."/>
            <person name="Glass J.I."/>
            <person name="Rusch D."/>
            <person name="Podicherti R."/>
            <person name="Tsui H.-C.T."/>
            <person name="Winkler M.E."/>
        </authorList>
    </citation>
    <scope>NUCLEOTIDE SEQUENCE</scope>
</reference>
<dbReference type="AlphaFoldDB" id="A0A382HSZ3"/>
<dbReference type="EMBL" id="UINC01063110">
    <property type="protein sequence ID" value="SVB90390.1"/>
    <property type="molecule type" value="Genomic_DNA"/>
</dbReference>
<gene>
    <name evidence="1" type="ORF">METZ01_LOCUS243244</name>
</gene>
<protein>
    <submittedName>
        <fullName evidence="1">Uncharacterized protein</fullName>
    </submittedName>
</protein>
<proteinExistence type="predicted"/>